<evidence type="ECO:0000256" key="4">
    <source>
        <dbReference type="PROSITE-ProRule" id="PRU00284"/>
    </source>
</evidence>
<dbReference type="GO" id="GO:0006935">
    <property type="term" value="P:chemotaxis"/>
    <property type="evidence" value="ECO:0007669"/>
    <property type="project" value="InterPro"/>
</dbReference>
<dbReference type="SUPFAM" id="SSF58104">
    <property type="entry name" value="Methyl-accepting chemotaxis protein (MCP) signaling domain"/>
    <property type="match status" value="1"/>
</dbReference>
<sequence length="669" mass="74642">MSWFKRKTLAPSDSTGKNQGVKILQLTHAELSEATLAALKFPEKKTQLILAFVSSNLDFESTVEKIQRFTPFCEKVVAVMTSGELNSQQANFYQTTDGKWDSIVLQSYSEELLASTEIKTIPLHCEDLKQGKVTKNKQDRIRTIQSEIEKINVKMAINYQDTIAITFIDGLSSSENFFMKALYDSQRFPCHFIGGSAGGKLDFKQASVYDGSKVAHNCAVVIFTKLADNIRYGILKTHNFQKTKRSFYIAESDPQRRTVTTVISKSTGKIVNIVDHLCDYFKCQPNDLNTKLTNHSFAVEIGSELFIRSIASIDLDNKIIHFFCDLDFGDELILVEAKGFADSTKQAFDEFMKGKPQPIAMLANDCILRRLNNAKALKELTAFQNIKAAGFSTFGELLGVHMNQTLTALFLFKVSKNEPFSDPIVDNFPIHYSYFKEFFTLSRLNSLMQINRLQADLINYLSEYRPLLEQVVVSFNKITKYSQQTEAIISDVSGTFHDLRNDINAQEDGRKALNGNVAQLKNNSEQVLAILKVISGIADQTNLLALNAAIEAARAGEAGRGFAVVADEVRQLSKNTQDSLNKTGETISSVTKSTSSISQSIESIEQFMSRLTNNTGELTAQIQSLGDASNMASRDVSENIRAIQDMTARMSEIDKEVKVIESLKQANNL</sequence>
<comment type="similarity">
    <text evidence="3">Belongs to the methyl-accepting chemotaxis (MCP) protein family.</text>
</comment>
<dbReference type="InterPro" id="IPR013702">
    <property type="entry name" value="FIST_domain_N"/>
</dbReference>
<keyword evidence="7" id="KW-1185">Reference proteome</keyword>
<proteinExistence type="inferred from homology"/>
<evidence type="ECO:0000256" key="1">
    <source>
        <dbReference type="ARBA" id="ARBA00004370"/>
    </source>
</evidence>
<evidence type="ECO:0000256" key="2">
    <source>
        <dbReference type="ARBA" id="ARBA00023224"/>
    </source>
</evidence>
<dbReference type="Proteomes" id="UP000184517">
    <property type="component" value="Unassembled WGS sequence"/>
</dbReference>
<dbReference type="Pfam" id="PF00015">
    <property type="entry name" value="MCPsignal"/>
    <property type="match status" value="1"/>
</dbReference>
<dbReference type="GO" id="GO:0016020">
    <property type="term" value="C:membrane"/>
    <property type="evidence" value="ECO:0007669"/>
    <property type="project" value="UniProtKB-SubCell"/>
</dbReference>
<evidence type="ECO:0000313" key="7">
    <source>
        <dbReference type="Proteomes" id="UP000184517"/>
    </source>
</evidence>
<dbReference type="PRINTS" id="PR00260">
    <property type="entry name" value="CHEMTRNSDUCR"/>
</dbReference>
<evidence type="ECO:0000313" key="6">
    <source>
        <dbReference type="EMBL" id="SHE58272.1"/>
    </source>
</evidence>
<dbReference type="InterPro" id="IPR004090">
    <property type="entry name" value="Chemotax_Me-accpt_rcpt"/>
</dbReference>
<accession>A0A1M4UNB1</accession>
<dbReference type="InterPro" id="IPR004089">
    <property type="entry name" value="MCPsignal_dom"/>
</dbReference>
<gene>
    <name evidence="6" type="ORF">SAMN02745753_00450</name>
</gene>
<dbReference type="Pfam" id="PF08495">
    <property type="entry name" value="FIST"/>
    <property type="match status" value="1"/>
</dbReference>
<dbReference type="Pfam" id="PF10442">
    <property type="entry name" value="FIST_C"/>
    <property type="match status" value="1"/>
</dbReference>
<dbReference type="STRING" id="1122206.SAMN02745753_00450"/>
<keyword evidence="2 4" id="KW-0807">Transducer</keyword>
<dbReference type="PANTHER" id="PTHR32089">
    <property type="entry name" value="METHYL-ACCEPTING CHEMOTAXIS PROTEIN MCPB"/>
    <property type="match status" value="1"/>
</dbReference>
<organism evidence="6 7">
    <name type="scientific">Marinomonas polaris DSM 16579</name>
    <dbReference type="NCBI Taxonomy" id="1122206"/>
    <lineage>
        <taxon>Bacteria</taxon>
        <taxon>Pseudomonadati</taxon>
        <taxon>Pseudomonadota</taxon>
        <taxon>Gammaproteobacteria</taxon>
        <taxon>Oceanospirillales</taxon>
        <taxon>Oceanospirillaceae</taxon>
        <taxon>Marinomonas</taxon>
    </lineage>
</organism>
<dbReference type="AlphaFoldDB" id="A0A1M4UNB1"/>
<dbReference type="EMBL" id="FQVF01000003">
    <property type="protein sequence ID" value="SHE58272.1"/>
    <property type="molecule type" value="Genomic_DNA"/>
</dbReference>
<dbReference type="PROSITE" id="PS50111">
    <property type="entry name" value="CHEMOTAXIS_TRANSDUC_2"/>
    <property type="match status" value="1"/>
</dbReference>
<dbReference type="OrthoDB" id="9807948at2"/>
<dbReference type="SMART" id="SM01204">
    <property type="entry name" value="FIST_C"/>
    <property type="match status" value="1"/>
</dbReference>
<comment type="subcellular location">
    <subcellularLocation>
        <location evidence="1">Membrane</location>
    </subcellularLocation>
</comment>
<dbReference type="SMART" id="SM00897">
    <property type="entry name" value="FIST"/>
    <property type="match status" value="1"/>
</dbReference>
<name>A0A1M4UNB1_9GAMM</name>
<dbReference type="RefSeq" id="WP_072838108.1">
    <property type="nucleotide sequence ID" value="NZ_FQVF01000003.1"/>
</dbReference>
<protein>
    <submittedName>
        <fullName evidence="6">FIST C domain-containing protein</fullName>
    </submittedName>
</protein>
<dbReference type="GO" id="GO:0007165">
    <property type="term" value="P:signal transduction"/>
    <property type="evidence" value="ECO:0007669"/>
    <property type="project" value="UniProtKB-KW"/>
</dbReference>
<dbReference type="InterPro" id="IPR019494">
    <property type="entry name" value="FIST_C"/>
</dbReference>
<reference evidence="7" key="1">
    <citation type="submission" date="2016-11" db="EMBL/GenBank/DDBJ databases">
        <authorList>
            <person name="Varghese N."/>
            <person name="Submissions S."/>
        </authorList>
    </citation>
    <scope>NUCLEOTIDE SEQUENCE [LARGE SCALE GENOMIC DNA]</scope>
    <source>
        <strain evidence="7">DSM 16579</strain>
    </source>
</reference>
<feature type="domain" description="Methyl-accepting transducer" evidence="5">
    <location>
        <begin position="468"/>
        <end position="661"/>
    </location>
</feature>
<evidence type="ECO:0000256" key="3">
    <source>
        <dbReference type="ARBA" id="ARBA00029447"/>
    </source>
</evidence>
<dbReference type="PANTHER" id="PTHR32089:SF112">
    <property type="entry name" value="LYSOZYME-LIKE PROTEIN-RELATED"/>
    <property type="match status" value="1"/>
</dbReference>
<dbReference type="Gene3D" id="1.10.287.950">
    <property type="entry name" value="Methyl-accepting chemotaxis protein"/>
    <property type="match status" value="1"/>
</dbReference>
<dbReference type="SMART" id="SM00283">
    <property type="entry name" value="MA"/>
    <property type="match status" value="1"/>
</dbReference>
<evidence type="ECO:0000259" key="5">
    <source>
        <dbReference type="PROSITE" id="PS50111"/>
    </source>
</evidence>
<dbReference type="GO" id="GO:0004888">
    <property type="term" value="F:transmembrane signaling receptor activity"/>
    <property type="evidence" value="ECO:0007669"/>
    <property type="project" value="InterPro"/>
</dbReference>